<accession>A0A9N8DPC3</accession>
<feature type="compositionally biased region" description="Polar residues" evidence="2">
    <location>
        <begin position="245"/>
        <end position="277"/>
    </location>
</feature>
<feature type="compositionally biased region" description="Polar residues" evidence="2">
    <location>
        <begin position="1"/>
        <end position="18"/>
    </location>
</feature>
<keyword evidence="3" id="KW-1133">Transmembrane helix</keyword>
<feature type="compositionally biased region" description="Basic and acidic residues" evidence="2">
    <location>
        <begin position="41"/>
        <end position="50"/>
    </location>
</feature>
<proteinExistence type="predicted"/>
<feature type="compositionally biased region" description="Basic and acidic residues" evidence="2">
    <location>
        <begin position="101"/>
        <end position="115"/>
    </location>
</feature>
<feature type="compositionally biased region" description="Basic and acidic residues" evidence="2">
    <location>
        <begin position="177"/>
        <end position="186"/>
    </location>
</feature>
<organism evidence="4 5">
    <name type="scientific">Seminavis robusta</name>
    <dbReference type="NCBI Taxonomy" id="568900"/>
    <lineage>
        <taxon>Eukaryota</taxon>
        <taxon>Sar</taxon>
        <taxon>Stramenopiles</taxon>
        <taxon>Ochrophyta</taxon>
        <taxon>Bacillariophyta</taxon>
        <taxon>Bacillariophyceae</taxon>
        <taxon>Bacillariophycidae</taxon>
        <taxon>Naviculales</taxon>
        <taxon>Naviculaceae</taxon>
        <taxon>Seminavis</taxon>
    </lineage>
</organism>
<dbReference type="EMBL" id="CAICTM010000165">
    <property type="protein sequence ID" value="CAB9503464.1"/>
    <property type="molecule type" value="Genomic_DNA"/>
</dbReference>
<dbReference type="OrthoDB" id="54109at2759"/>
<evidence type="ECO:0000313" key="5">
    <source>
        <dbReference type="Proteomes" id="UP001153069"/>
    </source>
</evidence>
<feature type="compositionally biased region" description="Polar residues" evidence="2">
    <location>
        <begin position="51"/>
        <end position="70"/>
    </location>
</feature>
<feature type="coiled-coil region" evidence="1">
    <location>
        <begin position="554"/>
        <end position="598"/>
    </location>
</feature>
<feature type="transmembrane region" description="Helical" evidence="3">
    <location>
        <begin position="635"/>
        <end position="656"/>
    </location>
</feature>
<reference evidence="4" key="1">
    <citation type="submission" date="2020-06" db="EMBL/GenBank/DDBJ databases">
        <authorList>
            <consortium name="Plant Systems Biology data submission"/>
        </authorList>
    </citation>
    <scope>NUCLEOTIDE SEQUENCE</scope>
    <source>
        <strain evidence="4">D6</strain>
    </source>
</reference>
<feature type="transmembrane region" description="Helical" evidence="3">
    <location>
        <begin position="677"/>
        <end position="696"/>
    </location>
</feature>
<feature type="region of interest" description="Disordered" evidence="2">
    <location>
        <begin position="346"/>
        <end position="376"/>
    </location>
</feature>
<feature type="transmembrane region" description="Helical" evidence="3">
    <location>
        <begin position="716"/>
        <end position="741"/>
    </location>
</feature>
<feature type="compositionally biased region" description="Polar residues" evidence="2">
    <location>
        <begin position="147"/>
        <end position="169"/>
    </location>
</feature>
<feature type="region of interest" description="Disordered" evidence="2">
    <location>
        <begin position="238"/>
        <end position="277"/>
    </location>
</feature>
<feature type="compositionally biased region" description="Polar residues" evidence="2">
    <location>
        <begin position="1040"/>
        <end position="1053"/>
    </location>
</feature>
<evidence type="ECO:0000256" key="2">
    <source>
        <dbReference type="SAM" id="MobiDB-lite"/>
    </source>
</evidence>
<feature type="compositionally biased region" description="Basic and acidic residues" evidence="2">
    <location>
        <begin position="1012"/>
        <end position="1026"/>
    </location>
</feature>
<comment type="caution">
    <text evidence="4">The sequence shown here is derived from an EMBL/GenBank/DDBJ whole genome shotgun (WGS) entry which is preliminary data.</text>
</comment>
<dbReference type="Proteomes" id="UP001153069">
    <property type="component" value="Unassembled WGS sequence"/>
</dbReference>
<feature type="region of interest" description="Disordered" evidence="2">
    <location>
        <begin position="1"/>
        <end position="206"/>
    </location>
</feature>
<keyword evidence="5" id="KW-1185">Reference proteome</keyword>
<name>A0A9N8DPC3_9STRA</name>
<evidence type="ECO:0000313" key="4">
    <source>
        <dbReference type="EMBL" id="CAB9503464.1"/>
    </source>
</evidence>
<evidence type="ECO:0000256" key="1">
    <source>
        <dbReference type="SAM" id="Coils"/>
    </source>
</evidence>
<sequence length="1151" mass="128437">MTTGKEGNNAEKNNTDNAGTAAAELQSPPPLLSPQAAEAQQHLDRVRSERTLQASESDTCNAQDDVSINSDDAVGIVEPEPMITSKAAAGLQDNDEIPGTDSHEGIDRSQGEERQSLTVGDLLQSDTALRTRQLDPPAGPSRATPLYRTQTSGDNVPESSAPGSTTTRSGDGEWDQFTEHSLKETDIFPSRHPQIPFDTTTMDEAPPDSISYTELVKMVRQLKLEVAELRAEKQQEQQLEKRVSFDTQVSAPSNTGPSSLYYPSNTKNSSLGTRHGSSTSFDDSFLHGSYIINRGGSNAAKHSNPFRTKSQQSSSSIAVSAVDAKSIPLPKQITSEAREVSALTTAALLDDDNSNNNNKGEEGKLKTAEPKRVPRPSEKRWKLLQNAFVATNRALAVDEDEVGTGSESSNNSKRKGLSKKSSLVFMHPEDVKEMRAYTPEELENVKRRPFPSRFFITNIQVAWNTVWLRTRHTDHHAHKSSFIQIRDAFKADAITNNPTGAKYALTELLNMCYGMEESEYYSFACTVASAFSIDASNTEFESSLLLHAPDHAREEHLKKTEDDIRNNHRNLKEKEVQRRKLEHEQDLARKRIRQLLNIVFSKLKQKKILVDDQKNNIYRLVLCMTKYNVHSRLPFMYAAFSFFFQMCAGLYVALSLTKLEQFDDDDEDRWYNSTSLVGRNIALALGTWLYGLMVAFPEVMTSKEVFECLYRSEISWLAVMDLLVNVILPVGVAFCGFFVVLSGETFLDGVLNSVALIFIAEIDDALPRLLELDTKDIVQGFLIDQAIEEYDMLLAAHEKYADLAHVHSKNVPTIEFSDMFLTNTQESGSIAAKGVTFQPYEVFGDPEEVPQFEGSGVLVLAGSVISLAESVRSRKRTRRATGTQVNNKRSVTADCLLRKVEWQYTKGFDDTCVPRVGHLRLTKLNDPKKRPINIRGKNKEWDEDLKPFHSVTGVFIITTFSMSDDVLRLRICGSTSIEGFVDAFDYYSLWPLDRSARDILMEKEIGHTPEEWRANERALNGDDRPKFKLKKRNVQEPFIPNQSEASARPNNQTDDPDPEAEDTLIITNFSASPAKTAPTYSTETQESALDGSDLNAVEEEEIDTTQPAEEEEIDLGAPTTTTPNTTTAPVPPGDQNSWNVLQARAFSSERD</sequence>
<feature type="compositionally biased region" description="Basic and acidic residues" evidence="2">
    <location>
        <begin position="359"/>
        <end position="376"/>
    </location>
</feature>
<keyword evidence="1" id="KW-0175">Coiled coil</keyword>
<gene>
    <name evidence="4" type="ORF">SEMRO_166_G074260.1</name>
</gene>
<protein>
    <submittedName>
        <fullName evidence="4">Uncharacterized protein</fullName>
    </submittedName>
</protein>
<dbReference type="AlphaFoldDB" id="A0A9N8DPC3"/>
<keyword evidence="3" id="KW-0472">Membrane</keyword>
<feature type="compositionally biased region" description="Low complexity" evidence="2">
    <location>
        <begin position="1118"/>
        <end position="1128"/>
    </location>
</feature>
<feature type="compositionally biased region" description="Polar residues" evidence="2">
    <location>
        <begin position="1065"/>
        <end position="1087"/>
    </location>
</feature>
<feature type="compositionally biased region" description="Acidic residues" evidence="2">
    <location>
        <begin position="1096"/>
        <end position="1114"/>
    </location>
</feature>
<keyword evidence="3" id="KW-0812">Transmembrane</keyword>
<feature type="region of interest" description="Disordered" evidence="2">
    <location>
        <begin position="1012"/>
        <end position="1139"/>
    </location>
</feature>
<feature type="region of interest" description="Disordered" evidence="2">
    <location>
        <begin position="399"/>
        <end position="420"/>
    </location>
</feature>
<evidence type="ECO:0000256" key="3">
    <source>
        <dbReference type="SAM" id="Phobius"/>
    </source>
</evidence>